<feature type="transmembrane region" description="Helical" evidence="6">
    <location>
        <begin position="358"/>
        <end position="382"/>
    </location>
</feature>
<dbReference type="RefSeq" id="WP_056996090.1">
    <property type="nucleotide sequence ID" value="NZ_AYYR01000009.1"/>
</dbReference>
<evidence type="ECO:0000313" key="9">
    <source>
        <dbReference type="Proteomes" id="UP000051845"/>
    </source>
</evidence>
<evidence type="ECO:0000256" key="1">
    <source>
        <dbReference type="ARBA" id="ARBA00004651"/>
    </source>
</evidence>
<keyword evidence="2" id="KW-0813">Transport</keyword>
<evidence type="ECO:0000259" key="7">
    <source>
        <dbReference type="PROSITE" id="PS50850"/>
    </source>
</evidence>
<keyword evidence="3 6" id="KW-0812">Transmembrane</keyword>
<dbReference type="GO" id="GO:0005886">
    <property type="term" value="C:plasma membrane"/>
    <property type="evidence" value="ECO:0007669"/>
    <property type="project" value="UniProtKB-SubCell"/>
</dbReference>
<feature type="transmembrane region" description="Helical" evidence="6">
    <location>
        <begin position="104"/>
        <end position="125"/>
    </location>
</feature>
<feature type="transmembrane region" description="Helical" evidence="6">
    <location>
        <begin position="137"/>
        <end position="156"/>
    </location>
</feature>
<dbReference type="InterPro" id="IPR036259">
    <property type="entry name" value="MFS_trans_sf"/>
</dbReference>
<evidence type="ECO:0000256" key="3">
    <source>
        <dbReference type="ARBA" id="ARBA00022692"/>
    </source>
</evidence>
<dbReference type="Proteomes" id="UP000051845">
    <property type="component" value="Unassembled WGS sequence"/>
</dbReference>
<keyword evidence="4 6" id="KW-1133">Transmembrane helix</keyword>
<evidence type="ECO:0000256" key="6">
    <source>
        <dbReference type="SAM" id="Phobius"/>
    </source>
</evidence>
<dbReference type="GO" id="GO:0022857">
    <property type="term" value="F:transmembrane transporter activity"/>
    <property type="evidence" value="ECO:0007669"/>
    <property type="project" value="InterPro"/>
</dbReference>
<evidence type="ECO:0000256" key="2">
    <source>
        <dbReference type="ARBA" id="ARBA00022448"/>
    </source>
</evidence>
<evidence type="ECO:0000256" key="5">
    <source>
        <dbReference type="ARBA" id="ARBA00023136"/>
    </source>
</evidence>
<feature type="transmembrane region" description="Helical" evidence="6">
    <location>
        <begin position="328"/>
        <end position="352"/>
    </location>
</feature>
<feature type="domain" description="Major facilitator superfamily (MFS) profile" evidence="7">
    <location>
        <begin position="9"/>
        <end position="462"/>
    </location>
</feature>
<proteinExistence type="predicted"/>
<protein>
    <submittedName>
        <fullName evidence="8">Major facilitator superfamily permease</fullName>
    </submittedName>
</protein>
<sequence length="467" mass="50253">MENQAIPKKTLLAILGAGLMAFCGVLVETSMNVTFPTLMKQFGLPMNVVQWIATGYLLLVSLTMATSAFIQRRFKIRSIFIFAGLAFILGSFVCALAPSFATLLIGRLIQAVATGYAIPLLFAIILQQIPVARLGGFMGLGSMVVGIAPSLGPTYGGMSTFLFSWREIFWFILPAVVVAVLLGSFNIPQKFETRRDPFDTFGFILLAAAFFLIAESFTDAGSYGWLSIQFWGFLVAGLVVLAWFAYHSTHSKRELLDLAIFKSPTLVLSLIPYFLLQLINIGISYLLPNYGQLVIGANSLVAGAAILLGSLVAAIIQPISGRMLDSRGAALPVQLGGALIVVALVLFALFGLHLTTALIVLFYLVFGIGFGFSFGNAMTNGIQQVDIKLQQDANAMFSTSQQYAGAIGTAIMAALLTSSQESGQHLSQKVLSAQGSEHDFILLLVLSIVAFGVMIVNFRKQAQLKKS</sequence>
<dbReference type="PRINTS" id="PR01036">
    <property type="entry name" value="TCRTETB"/>
</dbReference>
<accession>A0A0R2BFV7</accession>
<comment type="subcellular location">
    <subcellularLocation>
        <location evidence="1">Cell membrane</location>
        <topology evidence="1">Multi-pass membrane protein</topology>
    </subcellularLocation>
</comment>
<feature type="transmembrane region" description="Helical" evidence="6">
    <location>
        <begin position="266"/>
        <end position="287"/>
    </location>
</feature>
<comment type="caution">
    <text evidence="8">The sequence shown here is derived from an EMBL/GenBank/DDBJ whole genome shotgun (WGS) entry which is preliminary data.</text>
</comment>
<dbReference type="Pfam" id="PF07690">
    <property type="entry name" value="MFS_1"/>
    <property type="match status" value="1"/>
</dbReference>
<feature type="transmembrane region" description="Helical" evidence="6">
    <location>
        <begin position="293"/>
        <end position="316"/>
    </location>
</feature>
<feature type="transmembrane region" description="Helical" evidence="6">
    <location>
        <begin position="223"/>
        <end position="246"/>
    </location>
</feature>
<feature type="transmembrane region" description="Helical" evidence="6">
    <location>
        <begin position="51"/>
        <end position="70"/>
    </location>
</feature>
<dbReference type="Gene3D" id="1.20.1250.20">
    <property type="entry name" value="MFS general substrate transporter like domains"/>
    <property type="match status" value="1"/>
</dbReference>
<evidence type="ECO:0000256" key="4">
    <source>
        <dbReference type="ARBA" id="ARBA00022989"/>
    </source>
</evidence>
<dbReference type="InterPro" id="IPR011701">
    <property type="entry name" value="MFS"/>
</dbReference>
<dbReference type="Gene3D" id="1.20.1720.10">
    <property type="entry name" value="Multidrug resistance protein D"/>
    <property type="match status" value="1"/>
</dbReference>
<dbReference type="PANTHER" id="PTHR42718:SF9">
    <property type="entry name" value="MAJOR FACILITATOR SUPERFAMILY MULTIDRUG TRANSPORTER MFSC"/>
    <property type="match status" value="1"/>
</dbReference>
<evidence type="ECO:0000313" key="8">
    <source>
        <dbReference type="EMBL" id="KRM77776.1"/>
    </source>
</evidence>
<dbReference type="PATRIC" id="fig|1423733.4.peg.3277"/>
<dbReference type="SUPFAM" id="SSF103473">
    <property type="entry name" value="MFS general substrate transporter"/>
    <property type="match status" value="1"/>
</dbReference>
<dbReference type="AlphaFoldDB" id="A0A0R2BFV7"/>
<name>A0A0R2BFV7_SECCO</name>
<feature type="transmembrane region" description="Helical" evidence="6">
    <location>
        <begin position="200"/>
        <end position="217"/>
    </location>
</feature>
<reference evidence="8 9" key="1">
    <citation type="journal article" date="2015" name="Genome Announc.">
        <title>Expanding the biotechnology potential of lactobacilli through comparative genomics of 213 strains and associated genera.</title>
        <authorList>
            <person name="Sun Z."/>
            <person name="Harris H.M."/>
            <person name="McCann A."/>
            <person name="Guo C."/>
            <person name="Argimon S."/>
            <person name="Zhang W."/>
            <person name="Yang X."/>
            <person name="Jeffery I.B."/>
            <person name="Cooney J.C."/>
            <person name="Kagawa T.F."/>
            <person name="Liu W."/>
            <person name="Song Y."/>
            <person name="Salvetti E."/>
            <person name="Wrobel A."/>
            <person name="Rasinkangas P."/>
            <person name="Parkhill J."/>
            <person name="Rea M.C."/>
            <person name="O'Sullivan O."/>
            <person name="Ritari J."/>
            <person name="Douillard F.P."/>
            <person name="Paul Ross R."/>
            <person name="Yang R."/>
            <person name="Briner A.E."/>
            <person name="Felis G.E."/>
            <person name="de Vos W.M."/>
            <person name="Barrangou R."/>
            <person name="Klaenhammer T.R."/>
            <person name="Caufield P.W."/>
            <person name="Cui Y."/>
            <person name="Zhang H."/>
            <person name="O'Toole P.W."/>
        </authorList>
    </citation>
    <scope>NUCLEOTIDE SEQUENCE [LARGE SCALE GENOMIC DNA]</scope>
    <source>
        <strain evidence="8 9">DSM 20515</strain>
    </source>
</reference>
<dbReference type="PROSITE" id="PS50850">
    <property type="entry name" value="MFS"/>
    <property type="match status" value="1"/>
</dbReference>
<organism evidence="8 9">
    <name type="scientific">Secundilactobacillus collinoides DSM 20515 = JCM 1123</name>
    <dbReference type="NCBI Taxonomy" id="1423733"/>
    <lineage>
        <taxon>Bacteria</taxon>
        <taxon>Bacillati</taxon>
        <taxon>Bacillota</taxon>
        <taxon>Bacilli</taxon>
        <taxon>Lactobacillales</taxon>
        <taxon>Lactobacillaceae</taxon>
        <taxon>Secundilactobacillus</taxon>
    </lineage>
</organism>
<dbReference type="EMBL" id="AYYR01000009">
    <property type="protein sequence ID" value="KRM77776.1"/>
    <property type="molecule type" value="Genomic_DNA"/>
</dbReference>
<feature type="transmembrane region" description="Helical" evidence="6">
    <location>
        <begin position="168"/>
        <end position="188"/>
    </location>
</feature>
<feature type="transmembrane region" description="Helical" evidence="6">
    <location>
        <begin position="12"/>
        <end position="31"/>
    </location>
</feature>
<dbReference type="PANTHER" id="PTHR42718">
    <property type="entry name" value="MAJOR FACILITATOR SUPERFAMILY MULTIDRUG TRANSPORTER MFSC"/>
    <property type="match status" value="1"/>
</dbReference>
<feature type="transmembrane region" description="Helical" evidence="6">
    <location>
        <begin position="440"/>
        <end position="458"/>
    </location>
</feature>
<feature type="transmembrane region" description="Helical" evidence="6">
    <location>
        <begin position="403"/>
        <end position="420"/>
    </location>
</feature>
<dbReference type="InterPro" id="IPR020846">
    <property type="entry name" value="MFS_dom"/>
</dbReference>
<gene>
    <name evidence="8" type="ORF">FC82_GL003153</name>
</gene>
<keyword evidence="5 6" id="KW-0472">Membrane</keyword>
<feature type="transmembrane region" description="Helical" evidence="6">
    <location>
        <begin position="79"/>
        <end position="98"/>
    </location>
</feature>